<dbReference type="HAMAP" id="MF_00948">
    <property type="entry name" value="NusG"/>
    <property type="match status" value="1"/>
</dbReference>
<name>A0AB39LYJ7_9ACTN</name>
<evidence type="ECO:0000256" key="3">
    <source>
        <dbReference type="ARBA" id="ARBA00023015"/>
    </source>
</evidence>
<dbReference type="InterPro" id="IPR043425">
    <property type="entry name" value="NusG-like"/>
</dbReference>
<organism evidence="11">
    <name type="scientific">Streptomyces sp. R08</name>
    <dbReference type="NCBI Taxonomy" id="3238624"/>
    <lineage>
        <taxon>Bacteria</taxon>
        <taxon>Bacillati</taxon>
        <taxon>Actinomycetota</taxon>
        <taxon>Actinomycetes</taxon>
        <taxon>Kitasatosporales</taxon>
        <taxon>Streptomycetaceae</taxon>
        <taxon>Streptomyces</taxon>
    </lineage>
</organism>
<keyword evidence="4 5" id="KW-0804">Transcription</keyword>
<dbReference type="GO" id="GO:0031564">
    <property type="term" value="P:transcription antitermination"/>
    <property type="evidence" value="ECO:0007669"/>
    <property type="project" value="UniProtKB-UniRule"/>
</dbReference>
<evidence type="ECO:0000313" key="11">
    <source>
        <dbReference type="EMBL" id="XDP99007.1"/>
    </source>
</evidence>
<dbReference type="PANTHER" id="PTHR30265:SF2">
    <property type="entry name" value="TRANSCRIPTION TERMINATION_ANTITERMINATION PROTEIN NUSG"/>
    <property type="match status" value="1"/>
</dbReference>
<feature type="domain" description="NusG-like N-terminal" evidence="9">
    <location>
        <begin position="95"/>
        <end position="203"/>
    </location>
</feature>
<evidence type="ECO:0000256" key="4">
    <source>
        <dbReference type="ARBA" id="ARBA00023163"/>
    </source>
</evidence>
<feature type="compositionally biased region" description="Acidic residues" evidence="8">
    <location>
        <begin position="52"/>
        <end position="79"/>
    </location>
</feature>
<dbReference type="InterPro" id="IPR015869">
    <property type="entry name" value="Transcrpt_antiterm_NusG_bac_CS"/>
</dbReference>
<dbReference type="SUPFAM" id="SSF82679">
    <property type="entry name" value="N-utilization substance G protein NusG, N-terminal domain"/>
    <property type="match status" value="1"/>
</dbReference>
<dbReference type="Pfam" id="PF02357">
    <property type="entry name" value="NusG"/>
    <property type="match status" value="1"/>
</dbReference>
<dbReference type="SMART" id="SM00738">
    <property type="entry name" value="NGN"/>
    <property type="match status" value="1"/>
</dbReference>
<reference evidence="11" key="1">
    <citation type="submission" date="2024-07" db="EMBL/GenBank/DDBJ databases">
        <authorList>
            <person name="Yu S.T."/>
        </authorList>
    </citation>
    <scope>NUCLEOTIDE SEQUENCE</scope>
    <source>
        <strain evidence="11">R08</strain>
    </source>
</reference>
<dbReference type="PRINTS" id="PR00338">
    <property type="entry name" value="NUSGTNSCPFCT"/>
</dbReference>
<dbReference type="InterPro" id="IPR008991">
    <property type="entry name" value="Translation_prot_SH3-like_sf"/>
</dbReference>
<dbReference type="InterPro" id="IPR014722">
    <property type="entry name" value="Rib_uL2_dom2"/>
</dbReference>
<dbReference type="InterPro" id="IPR006645">
    <property type="entry name" value="NGN-like_dom"/>
</dbReference>
<keyword evidence="2 5" id="KW-0889">Transcription antitermination</keyword>
<evidence type="ECO:0000259" key="9">
    <source>
        <dbReference type="SMART" id="SM00738"/>
    </source>
</evidence>
<dbReference type="EMBL" id="CP163431">
    <property type="protein sequence ID" value="XDP99007.1"/>
    <property type="molecule type" value="Genomic_DNA"/>
</dbReference>
<dbReference type="GO" id="GO:0006353">
    <property type="term" value="P:DNA-templated transcription termination"/>
    <property type="evidence" value="ECO:0007669"/>
    <property type="project" value="UniProtKB-UniRule"/>
</dbReference>
<keyword evidence="1 5" id="KW-0806">Transcription termination</keyword>
<keyword evidence="3 5" id="KW-0805">Transcription regulation</keyword>
<dbReference type="PROSITE" id="PS01014">
    <property type="entry name" value="NUSG"/>
    <property type="match status" value="1"/>
</dbReference>
<dbReference type="SMART" id="SM00739">
    <property type="entry name" value="KOW"/>
    <property type="match status" value="1"/>
</dbReference>
<dbReference type="AlphaFoldDB" id="A0AB39LYJ7"/>
<dbReference type="CDD" id="cd06091">
    <property type="entry name" value="KOW_NusG"/>
    <property type="match status" value="1"/>
</dbReference>
<dbReference type="CDD" id="cd09891">
    <property type="entry name" value="NGN_Bact_1"/>
    <property type="match status" value="1"/>
</dbReference>
<dbReference type="SUPFAM" id="SSF50104">
    <property type="entry name" value="Translation proteins SH3-like domain"/>
    <property type="match status" value="1"/>
</dbReference>
<feature type="region of interest" description="Disordered" evidence="8">
    <location>
        <begin position="26"/>
        <end position="81"/>
    </location>
</feature>
<dbReference type="PANTHER" id="PTHR30265">
    <property type="entry name" value="RHO-INTERACTING TRANSCRIPTION TERMINATION FACTOR NUSG"/>
    <property type="match status" value="1"/>
</dbReference>
<dbReference type="Gene3D" id="2.30.30.30">
    <property type="match status" value="1"/>
</dbReference>
<dbReference type="InterPro" id="IPR001062">
    <property type="entry name" value="Transcrpt_antiterm_NusG"/>
</dbReference>
<evidence type="ECO:0000256" key="6">
    <source>
        <dbReference type="NCBIfam" id="TIGR00922"/>
    </source>
</evidence>
<dbReference type="FunFam" id="2.30.30.30:FF:000002">
    <property type="entry name" value="Transcription termination/antitermination factor NusG"/>
    <property type="match status" value="1"/>
</dbReference>
<protein>
    <recommendedName>
        <fullName evidence="5 6">Transcription termination/antitermination protein NusG</fullName>
    </recommendedName>
</protein>
<dbReference type="InterPro" id="IPR036735">
    <property type="entry name" value="NGN_dom_sf"/>
</dbReference>
<dbReference type="RefSeq" id="WP_328830968.1">
    <property type="nucleotide sequence ID" value="NZ_CP163431.1"/>
</dbReference>
<feature type="compositionally biased region" description="Acidic residues" evidence="8">
    <location>
        <begin position="26"/>
        <end position="45"/>
    </location>
</feature>
<dbReference type="InterPro" id="IPR005824">
    <property type="entry name" value="KOW"/>
</dbReference>
<sequence>MSDPNLNEAVEPDESVEDELDIVEGADEELDEVEAADADAGEPAEEAAVHVEDEDEEAAEDLDDETAAEDDEEEAEPAEPVDPVVALREELRLLPGEWYVIHTYAGYENRVKTNLEQRAVSLNVEDYIFAAEVPQEEVVQIKNGDRKTIKQNKLPGYVLVRMDLTNESWGVVRNTPGVTGFVGNAYDPYPLTLDEIVKMLAPEAEEKAAREAAEAEGKPVPQRKVEVQVLDFEVGDSVTVTDGPFATLQATINEINADSKKVKGLVEIFGRETPVELSFDQIQKN</sequence>
<dbReference type="NCBIfam" id="TIGR00922">
    <property type="entry name" value="nusG"/>
    <property type="match status" value="1"/>
</dbReference>
<accession>A0AB39LYJ7</accession>
<dbReference type="GO" id="GO:0006354">
    <property type="term" value="P:DNA-templated transcription elongation"/>
    <property type="evidence" value="ECO:0007669"/>
    <property type="project" value="UniProtKB-UniRule"/>
</dbReference>
<evidence type="ECO:0000256" key="8">
    <source>
        <dbReference type="SAM" id="MobiDB-lite"/>
    </source>
</evidence>
<evidence type="ECO:0000256" key="2">
    <source>
        <dbReference type="ARBA" id="ARBA00022814"/>
    </source>
</evidence>
<dbReference type="Gene3D" id="3.30.70.940">
    <property type="entry name" value="NusG, N-terminal domain"/>
    <property type="match status" value="1"/>
</dbReference>
<dbReference type="FunFam" id="3.30.70.940:FF:000002">
    <property type="entry name" value="Transcription termination/antitermination protein NusG"/>
    <property type="match status" value="1"/>
</dbReference>
<evidence type="ECO:0000259" key="10">
    <source>
        <dbReference type="SMART" id="SM00739"/>
    </source>
</evidence>
<feature type="domain" description="KOW" evidence="10">
    <location>
        <begin position="231"/>
        <end position="258"/>
    </location>
</feature>
<gene>
    <name evidence="5 11" type="primary">nusG</name>
    <name evidence="11" type="ORF">AB5J58_01840</name>
</gene>
<evidence type="ECO:0000256" key="7">
    <source>
        <dbReference type="RuleBase" id="RU000538"/>
    </source>
</evidence>
<dbReference type="GO" id="GO:0005829">
    <property type="term" value="C:cytosol"/>
    <property type="evidence" value="ECO:0007669"/>
    <property type="project" value="TreeGrafter"/>
</dbReference>
<comment type="function">
    <text evidence="5 7">Participates in transcription elongation, termination and antitermination.</text>
</comment>
<comment type="similarity">
    <text evidence="5 7">Belongs to the NusG family.</text>
</comment>
<dbReference type="InterPro" id="IPR047050">
    <property type="entry name" value="NGN"/>
</dbReference>
<evidence type="ECO:0000256" key="5">
    <source>
        <dbReference type="HAMAP-Rule" id="MF_00948"/>
    </source>
</evidence>
<proteinExistence type="inferred from homology"/>
<evidence type="ECO:0000256" key="1">
    <source>
        <dbReference type="ARBA" id="ARBA00022472"/>
    </source>
</evidence>
<dbReference type="GO" id="GO:0032784">
    <property type="term" value="P:regulation of DNA-templated transcription elongation"/>
    <property type="evidence" value="ECO:0007669"/>
    <property type="project" value="InterPro"/>
</dbReference>